<geneLocation type="plasmid" evidence="2 3">
    <name>pYk76-cp30-6xcp30-11</name>
</geneLocation>
<dbReference type="AlphaFoldDB" id="A0AAQ3CNY9"/>
<sequence>MGILHKTSNPKDINETQDQIDFLTSLDIETLSTLDTLEDVESLREESNRAKRRGKRHTPSQVASLDTQYTEALLKLKQYTKTHRENKASFSAVKSGFQDKMQILDADALAISSSVDCIKKYPYKGYPYKRAVKLTVENGTVYVVADCDEEMYGICIDICEITHTATVIPITNNFEGYLAASDQSIKIADKLDFDSNGMLIKAGNGGKRMINAIALSDVFSIDLASDDATCKGQYVLHFVQVSVYGNRF</sequence>
<proteinExistence type="predicted"/>
<dbReference type="InterPro" id="IPR004239">
    <property type="entry name" value="DUF228"/>
</dbReference>
<evidence type="ECO:0000313" key="3">
    <source>
        <dbReference type="Proteomes" id="UP000291995"/>
    </source>
</evidence>
<protein>
    <submittedName>
        <fullName evidence="2">DUF228 domain-containing protein</fullName>
    </submittedName>
</protein>
<dbReference type="EMBL" id="CP117141">
    <property type="protein sequence ID" value="WEG86226.1"/>
    <property type="molecule type" value="Genomic_DNA"/>
</dbReference>
<evidence type="ECO:0000313" key="2">
    <source>
        <dbReference type="EMBL" id="WEG86226.1"/>
    </source>
</evidence>
<dbReference type="Pfam" id="PF02989">
    <property type="entry name" value="DUF228"/>
    <property type="match status" value="1"/>
</dbReference>
<feature type="region of interest" description="Disordered" evidence="1">
    <location>
        <begin position="41"/>
        <end position="62"/>
    </location>
</feature>
<gene>
    <name evidence="2" type="ORF">EZU67_007565</name>
</gene>
<organism evidence="2 3">
    <name type="scientific">Borrelia miyamotoi</name>
    <dbReference type="NCBI Taxonomy" id="47466"/>
    <lineage>
        <taxon>Bacteria</taxon>
        <taxon>Pseudomonadati</taxon>
        <taxon>Spirochaetota</taxon>
        <taxon>Spirochaetia</taxon>
        <taxon>Spirochaetales</taxon>
        <taxon>Borreliaceae</taxon>
        <taxon>Borrelia</taxon>
    </lineage>
</organism>
<accession>A0AAQ3CNY9</accession>
<keyword evidence="2" id="KW-0614">Plasmid</keyword>
<dbReference type="Proteomes" id="UP000291995">
    <property type="component" value="Plasmid pYk76-cp30-6xcp30-11"/>
</dbReference>
<dbReference type="RefSeq" id="WP_025444431.1">
    <property type="nucleotide sequence ID" value="NZ_CP024211.2"/>
</dbReference>
<reference evidence="2" key="1">
    <citation type="submission" date="2022-12" db="EMBL/GenBank/DDBJ databases">
        <title>B. miyamotoi WGS.</title>
        <authorList>
            <person name="Kuleshov K.V."/>
            <person name="Hoornstra D."/>
            <person name="Hovius J.W."/>
            <person name="Platonov A.E."/>
            <person name="Telford S.R. III."/>
        </authorList>
    </citation>
    <scope>NUCLEOTIDE SEQUENCE</scope>
    <source>
        <strain evidence="2">Yekat-76</strain>
        <plasmid evidence="2">pYk76-cp30-6xcp30-11</plasmid>
    </source>
</reference>
<evidence type="ECO:0000256" key="1">
    <source>
        <dbReference type="SAM" id="MobiDB-lite"/>
    </source>
</evidence>
<name>A0AAQ3CNY9_9SPIR</name>